<feature type="binding site" evidence="9">
    <location>
        <position position="292"/>
    </location>
    <ligand>
        <name>Mg(2+)</name>
        <dbReference type="ChEBI" id="CHEBI:18420"/>
        <label>2</label>
    </ligand>
</feature>
<feature type="binding site" evidence="9">
    <location>
        <position position="376"/>
    </location>
    <ligand>
        <name>Mg(2+)</name>
        <dbReference type="ChEBI" id="CHEBI:18420"/>
        <label>2</label>
    </ligand>
</feature>
<dbReference type="EMBL" id="MN033706">
    <property type="protein sequence ID" value="QDH87891.1"/>
    <property type="molecule type" value="Genomic_RNA"/>
</dbReference>
<name>A0A514D2N9_9VIRU</name>
<dbReference type="GO" id="GO:0000166">
    <property type="term" value="F:nucleotide binding"/>
    <property type="evidence" value="ECO:0007669"/>
    <property type="project" value="UniProtKB-KW"/>
</dbReference>
<keyword evidence="9" id="KW-0460">Magnesium</keyword>
<dbReference type="PROSITE" id="PS50522">
    <property type="entry name" value="RDRP_PHAGE"/>
    <property type="match status" value="1"/>
</dbReference>
<evidence type="ECO:0000256" key="1">
    <source>
        <dbReference type="ARBA" id="ARBA00012494"/>
    </source>
</evidence>
<feature type="binding site" evidence="9">
    <location>
        <position position="377"/>
    </location>
    <ligand>
        <name>Mg(2+)</name>
        <dbReference type="ChEBI" id="CHEBI:18420"/>
        <label>2</label>
    </ligand>
</feature>
<evidence type="ECO:0000259" key="10">
    <source>
        <dbReference type="PROSITE" id="PS50522"/>
    </source>
</evidence>
<keyword evidence="6" id="KW-0693">Viral RNA replication</keyword>
<dbReference type="InterPro" id="IPR007096">
    <property type="entry name" value="RNA-dir_Rpol_cat_phage"/>
</dbReference>
<dbReference type="GO" id="GO:0039694">
    <property type="term" value="P:viral RNA genome replication"/>
    <property type="evidence" value="ECO:0007669"/>
    <property type="project" value="InterPro"/>
</dbReference>
<evidence type="ECO:0000256" key="2">
    <source>
        <dbReference type="ARBA" id="ARBA00022484"/>
    </source>
</evidence>
<dbReference type="Pfam" id="PF03431">
    <property type="entry name" value="RNA_replicase_B"/>
    <property type="match status" value="1"/>
</dbReference>
<evidence type="ECO:0000313" key="11">
    <source>
        <dbReference type="EMBL" id="QDH87891.1"/>
    </source>
</evidence>
<evidence type="ECO:0000256" key="4">
    <source>
        <dbReference type="ARBA" id="ARBA00022695"/>
    </source>
</evidence>
<protein>
    <recommendedName>
        <fullName evidence="1">RNA-directed RNA polymerase</fullName>
        <ecNumber evidence="1">2.7.7.48</ecNumber>
    </recommendedName>
    <alternativeName>
        <fullName evidence="7">RNA replicase beta chain</fullName>
    </alternativeName>
</protein>
<keyword evidence="5" id="KW-0547">Nucleotide-binding</keyword>
<keyword evidence="2 11" id="KW-0696">RNA-directed RNA polymerase</keyword>
<comment type="catalytic activity">
    <reaction evidence="8">
        <text>RNA(n) + a ribonucleoside 5'-triphosphate = RNA(n+1) + diphosphate</text>
        <dbReference type="Rhea" id="RHEA:21248"/>
        <dbReference type="Rhea" id="RHEA-COMP:14527"/>
        <dbReference type="Rhea" id="RHEA-COMP:17342"/>
        <dbReference type="ChEBI" id="CHEBI:33019"/>
        <dbReference type="ChEBI" id="CHEBI:61557"/>
        <dbReference type="ChEBI" id="CHEBI:140395"/>
        <dbReference type="EC" id="2.7.7.48"/>
    </reaction>
</comment>
<keyword evidence="3" id="KW-0808">Transferase</keyword>
<sequence length="599" mass="68267">MSSTKRRGSELVKLAQAFRASPSETDADIYNFLSSLDCPRSLTVWLLFKLKEHDQLTSLDCHARDFNNPYAFRDAYVATSFLSKAKFLKTSFNLKDEAMKKFSQYEELCALTNNRFRNPALDPLNNGSNVWLLNAVRRKIAEILGDFSKEEFVCRANWGPGNTTLIKGDKVSAINKFQYETGITRDLYSFVQPWFGAAYPLWNSSLSRTCGENWYTLEVGNEIVTVPKNSKTDRPIAMEPGINSWFQKSLGSMIRRRLSRSGVDLQDQSINQRLSYAGSVFRNPLFELATVDFSSASDSISTEVVRELLPPDWFQMLDLCRCKLGKFEGKLVRWNKFSSMGNGFTFELESLIFFASALAVCEYLSVSDKKVSVYGDDVIIPSSAFNLFSSFSEFLGFRVNSKKSFSSGYFRESCGAHWFDGVDCKPIYLKERIRNVEAIYKLANSVRRLAHRYGLNRSCDSRFLDTWTHLLLRIPEPLRLRVPESAGDTGLVSNFDEACPSRARYGVEGFQYRALTTTGIFGEADGDGLLLARLWGMSAGNPDGRNHQERDRTIREYALRLEKNLPDMGYGNRNPYRGRTKRSVSTSIVRQWYNFGQWI</sequence>
<dbReference type="InterPro" id="IPR005093">
    <property type="entry name" value="RNArep_beta"/>
</dbReference>
<comment type="cofactor">
    <cofactor evidence="9">
        <name>Mg(2+)</name>
        <dbReference type="ChEBI" id="CHEBI:18420"/>
    </cofactor>
    <text evidence="9">Binds 2 Mg(2+) per subunit.</text>
</comment>
<evidence type="ECO:0000256" key="5">
    <source>
        <dbReference type="ARBA" id="ARBA00022741"/>
    </source>
</evidence>
<dbReference type="SUPFAM" id="SSF56672">
    <property type="entry name" value="DNA/RNA polymerases"/>
    <property type="match status" value="1"/>
</dbReference>
<gene>
    <name evidence="11" type="ORF">H2RhizoLitter493524_000001</name>
</gene>
<evidence type="ECO:0000256" key="9">
    <source>
        <dbReference type="PIRSR" id="PIRSR605093-1"/>
    </source>
</evidence>
<organism evidence="11">
    <name type="scientific">Leviviridae sp</name>
    <dbReference type="NCBI Taxonomy" id="2027243"/>
    <lineage>
        <taxon>Viruses</taxon>
        <taxon>Riboviria</taxon>
        <taxon>Orthornavirae</taxon>
        <taxon>Lenarviricota</taxon>
        <taxon>Leviviricetes</taxon>
        <taxon>Norzivirales</taxon>
        <taxon>Fiersviridae</taxon>
    </lineage>
</organism>
<feature type="domain" description="RdRp catalytic" evidence="10">
    <location>
        <begin position="277"/>
        <end position="408"/>
    </location>
</feature>
<accession>A0A514D2N9</accession>
<evidence type="ECO:0000256" key="8">
    <source>
        <dbReference type="ARBA" id="ARBA00048744"/>
    </source>
</evidence>
<evidence type="ECO:0000256" key="7">
    <source>
        <dbReference type="ARBA" id="ARBA00030248"/>
    </source>
</evidence>
<dbReference type="InterPro" id="IPR043502">
    <property type="entry name" value="DNA/RNA_pol_sf"/>
</dbReference>
<dbReference type="GO" id="GO:0003968">
    <property type="term" value="F:RNA-directed RNA polymerase activity"/>
    <property type="evidence" value="ECO:0007669"/>
    <property type="project" value="UniProtKB-KW"/>
</dbReference>
<dbReference type="EC" id="2.7.7.48" evidence="1"/>
<keyword evidence="9" id="KW-0479">Metal-binding</keyword>
<dbReference type="GO" id="GO:0046872">
    <property type="term" value="F:metal ion binding"/>
    <property type="evidence" value="ECO:0007669"/>
    <property type="project" value="UniProtKB-KW"/>
</dbReference>
<evidence type="ECO:0000256" key="3">
    <source>
        <dbReference type="ARBA" id="ARBA00022679"/>
    </source>
</evidence>
<keyword evidence="4" id="KW-0548">Nucleotidyltransferase</keyword>
<evidence type="ECO:0000256" key="6">
    <source>
        <dbReference type="ARBA" id="ARBA00022953"/>
    </source>
</evidence>
<proteinExistence type="predicted"/>
<reference evidence="11" key="1">
    <citation type="submission" date="2019-05" db="EMBL/GenBank/DDBJ databases">
        <title>Metatranscriptomic reconstruction reveals RNA viruses with the potential to shape carbon cycling in soil.</title>
        <authorList>
            <person name="Starr E.P."/>
            <person name="Nuccio E."/>
            <person name="Pett-Ridge J."/>
            <person name="Banfield J.F."/>
            <person name="Firestone M.K."/>
        </authorList>
    </citation>
    <scope>NUCLEOTIDE SEQUENCE</scope>
    <source>
        <strain evidence="11">H2_Rhizo_Litter_49_scaffold_3524</strain>
    </source>
</reference>